<dbReference type="Pfam" id="PF01575">
    <property type="entry name" value="MaoC_dehydratas"/>
    <property type="match status" value="1"/>
</dbReference>
<comment type="similarity">
    <text evidence="1">Belongs to the enoyl-CoA hydratase/isomerase family.</text>
</comment>
<proteinExistence type="inferred from homology"/>
<dbReference type="PANTHER" id="PTHR42993">
    <property type="entry name" value="MAOC-LIKE DEHYDRATASE DOMAIN-CONTAINING PROTEIN"/>
    <property type="match status" value="1"/>
</dbReference>
<dbReference type="InterPro" id="IPR029069">
    <property type="entry name" value="HotDog_dom_sf"/>
</dbReference>
<dbReference type="AlphaFoldDB" id="A0A9W6VUY2"/>
<evidence type="ECO:0000259" key="2">
    <source>
        <dbReference type="Pfam" id="PF01575"/>
    </source>
</evidence>
<dbReference type="EMBL" id="BSTJ01000013">
    <property type="protein sequence ID" value="GLY80017.1"/>
    <property type="molecule type" value="Genomic_DNA"/>
</dbReference>
<evidence type="ECO:0000313" key="3">
    <source>
        <dbReference type="EMBL" id="GLY80017.1"/>
    </source>
</evidence>
<dbReference type="RefSeq" id="WP_285632381.1">
    <property type="nucleotide sequence ID" value="NZ_BSTJ01000013.1"/>
</dbReference>
<evidence type="ECO:0000256" key="1">
    <source>
        <dbReference type="ARBA" id="ARBA00005254"/>
    </source>
</evidence>
<evidence type="ECO:0000313" key="4">
    <source>
        <dbReference type="Proteomes" id="UP001165135"/>
    </source>
</evidence>
<dbReference type="PANTHER" id="PTHR42993:SF1">
    <property type="entry name" value="MAOC-LIKE DEHYDRATASE DOMAIN-CONTAINING PROTEIN"/>
    <property type="match status" value="1"/>
</dbReference>
<comment type="caution">
    <text evidence="3">The sequence shown here is derived from an EMBL/GenBank/DDBJ whole genome shotgun (WGS) entry which is preliminary data.</text>
</comment>
<dbReference type="InterPro" id="IPR039375">
    <property type="entry name" value="NodN-like"/>
</dbReference>
<gene>
    <name evidence="3" type="ORF">Airi01_082840</name>
</gene>
<reference evidence="3" key="1">
    <citation type="submission" date="2023-03" db="EMBL/GenBank/DDBJ databases">
        <title>Actinoallomurus iriomotensis NBRC 103681.</title>
        <authorList>
            <person name="Ichikawa N."/>
            <person name="Sato H."/>
            <person name="Tonouchi N."/>
        </authorList>
    </citation>
    <scope>NUCLEOTIDE SEQUENCE</scope>
    <source>
        <strain evidence="3">NBRC 103681</strain>
    </source>
</reference>
<dbReference type="CDD" id="cd03450">
    <property type="entry name" value="NodN"/>
    <property type="match status" value="1"/>
</dbReference>
<dbReference type="InterPro" id="IPR002539">
    <property type="entry name" value="MaoC-like_dom"/>
</dbReference>
<name>A0A9W6VUY2_9ACTN</name>
<dbReference type="Proteomes" id="UP001165135">
    <property type="component" value="Unassembled WGS sequence"/>
</dbReference>
<protein>
    <submittedName>
        <fullName evidence="3">MaoC family dehydratase</fullName>
    </submittedName>
</protein>
<dbReference type="SUPFAM" id="SSF54637">
    <property type="entry name" value="Thioesterase/thiol ester dehydrase-isomerase"/>
    <property type="match status" value="1"/>
</dbReference>
<organism evidence="3 4">
    <name type="scientific">Actinoallomurus iriomotensis</name>
    <dbReference type="NCBI Taxonomy" id="478107"/>
    <lineage>
        <taxon>Bacteria</taxon>
        <taxon>Bacillati</taxon>
        <taxon>Actinomycetota</taxon>
        <taxon>Actinomycetes</taxon>
        <taxon>Streptosporangiales</taxon>
        <taxon>Thermomonosporaceae</taxon>
        <taxon>Actinoallomurus</taxon>
    </lineage>
</organism>
<sequence>MTASRTVTGLDEIKALAGTDLGRTDWLEITQERVNTFADATDDHQWIHTDAERAATGPFGATIAHGYLTLSLIIPLFTELLTIDGVSMSINYGLDKVRFPQPVRVGAKIRLHGTVESVDDVRGDGVEMRLAFTVEIEGSDKPACAAQAILRHYA</sequence>
<feature type="domain" description="MaoC-like" evidence="2">
    <location>
        <begin position="17"/>
        <end position="125"/>
    </location>
</feature>
<accession>A0A9W6VUY2</accession>
<dbReference type="Gene3D" id="3.10.129.10">
    <property type="entry name" value="Hotdog Thioesterase"/>
    <property type="match status" value="1"/>
</dbReference>